<dbReference type="GO" id="GO:0004252">
    <property type="term" value="F:serine-type endopeptidase activity"/>
    <property type="evidence" value="ECO:0007669"/>
    <property type="project" value="TreeGrafter"/>
</dbReference>
<dbReference type="Gene3D" id="3.40.50.1820">
    <property type="entry name" value="alpha/beta hydrolase"/>
    <property type="match status" value="1"/>
</dbReference>
<evidence type="ECO:0000313" key="4">
    <source>
        <dbReference type="Proteomes" id="UP000592780"/>
    </source>
</evidence>
<dbReference type="InterPro" id="IPR001375">
    <property type="entry name" value="Peptidase_S9_cat"/>
</dbReference>
<protein>
    <submittedName>
        <fullName evidence="3">Dipeptidyl aminopeptidase/acylaminoacyl peptidase</fullName>
    </submittedName>
</protein>
<evidence type="ECO:0000313" key="3">
    <source>
        <dbReference type="EMBL" id="MBB5429886.1"/>
    </source>
</evidence>
<organism evidence="3 4">
    <name type="scientific">Paraburkholderia atlantica</name>
    <dbReference type="NCBI Taxonomy" id="2654982"/>
    <lineage>
        <taxon>Bacteria</taxon>
        <taxon>Pseudomonadati</taxon>
        <taxon>Pseudomonadota</taxon>
        <taxon>Betaproteobacteria</taxon>
        <taxon>Burkholderiales</taxon>
        <taxon>Burkholderiaceae</taxon>
        <taxon>Paraburkholderia</taxon>
    </lineage>
</organism>
<keyword evidence="4" id="KW-1185">Reference proteome</keyword>
<dbReference type="Proteomes" id="UP000592780">
    <property type="component" value="Unassembled WGS sequence"/>
</dbReference>
<dbReference type="SUPFAM" id="SSF53474">
    <property type="entry name" value="alpha/beta-Hydrolases"/>
    <property type="match status" value="1"/>
</dbReference>
<dbReference type="OrthoDB" id="6388416at2"/>
<comment type="caution">
    <text evidence="3">The sequence shown here is derived from an EMBL/GenBank/DDBJ whole genome shotgun (WGS) entry which is preliminary data.</text>
</comment>
<evidence type="ECO:0000259" key="2">
    <source>
        <dbReference type="Pfam" id="PF00326"/>
    </source>
</evidence>
<dbReference type="Pfam" id="PF00326">
    <property type="entry name" value="Peptidase_S9"/>
    <property type="match status" value="1"/>
</dbReference>
<keyword evidence="3" id="KW-0031">Aminopeptidase</keyword>
<dbReference type="GO" id="GO:0006508">
    <property type="term" value="P:proteolysis"/>
    <property type="evidence" value="ECO:0007669"/>
    <property type="project" value="InterPro"/>
</dbReference>
<proteinExistence type="predicted"/>
<dbReference type="SUPFAM" id="SSF82171">
    <property type="entry name" value="DPP6 N-terminal domain-like"/>
    <property type="match status" value="1"/>
</dbReference>
<sequence length="628" mass="69847">PIIQESDGRSGESSTYEARDTLKDAHDVALFDYYATSQLAVVRIRDMSVALVGSPGRYYGVHPAPDGQHLLVSTIQKPYSYLTTVARFPRDIAVWDISDQAHVVAHKIASRPLMERVPIHGVPTGPRQFSWRTTEPATLVWAEALDGGDWNVNAPQRDRLMTSTAPFDQPPREVMRLAQRYCGIDWTAQSDLALLAEYDSNRQWWSAYLINFDARIPAPRLLWDMSSHEQYADPGNPVMRTLPNGFSVIRQEGDSIFLAGAGASPHGDRPFLDRLDLATFKTQRLFRSDRSSLESFFAFTEDDSRSFLTSHQSPTDPPNVYVRRLRAAIDAPAGEATFTSSSAAVTHTTDPTPAVRQIRKRLVRYQRADGVELSFTLYTPPGYQEGTRIPAILYAYPRDYADESKAGQTSGSQETFTQLSRHRLLLLAGYAIIDNASFPIIGDPKRAYDTYIEQIVADAQAAVDEAVRLGVADPNRIVVTGHSHGALMTANLLAHSNLFRAGVATSGAYNKTLTPRGFQNERRTVWQAQDVYLKTSPFFYADRLKAPLLIVHGADDPNPGTTPQQASLLYEAIRGNGGITRLVMLPHETHGYAACESNEQLVYEMLRWFDRYLKSAPPGNATHCRVAA</sequence>
<feature type="non-terminal residue" evidence="3">
    <location>
        <position position="1"/>
    </location>
</feature>
<dbReference type="PANTHER" id="PTHR42776:SF28">
    <property type="entry name" value="GLUTAMYL ENDOPEPTIDASE, CHLOROPLASTIC-RELATED"/>
    <property type="match status" value="1"/>
</dbReference>
<accession>A0A7W8QGF5</accession>
<evidence type="ECO:0000256" key="1">
    <source>
        <dbReference type="ARBA" id="ARBA00022801"/>
    </source>
</evidence>
<keyword evidence="3" id="KW-0645">Protease</keyword>
<keyword evidence="1" id="KW-0378">Hydrolase</keyword>
<dbReference type="AlphaFoldDB" id="A0A7W8QGF5"/>
<gene>
    <name evidence="3" type="ORF">HDG40_008089</name>
</gene>
<feature type="domain" description="Peptidase S9 prolyl oligopeptidase catalytic" evidence="2">
    <location>
        <begin position="453"/>
        <end position="615"/>
    </location>
</feature>
<dbReference type="PANTHER" id="PTHR42776">
    <property type="entry name" value="SERINE PEPTIDASE S9 FAMILY MEMBER"/>
    <property type="match status" value="1"/>
</dbReference>
<dbReference type="InterPro" id="IPR029058">
    <property type="entry name" value="AB_hydrolase_fold"/>
</dbReference>
<dbReference type="EMBL" id="JACHDD010000080">
    <property type="protein sequence ID" value="MBB5429886.1"/>
    <property type="molecule type" value="Genomic_DNA"/>
</dbReference>
<reference evidence="3 4" key="1">
    <citation type="submission" date="2020-08" db="EMBL/GenBank/DDBJ databases">
        <title>Genomic Encyclopedia of Type Strains, Phase IV (KMG-V): Genome sequencing to study the core and pangenomes of soil and plant-associated prokaryotes.</title>
        <authorList>
            <person name="Whitman W."/>
        </authorList>
    </citation>
    <scope>NUCLEOTIDE SEQUENCE [LARGE SCALE GENOMIC DNA]</scope>
    <source>
        <strain evidence="3 4">JPY158</strain>
    </source>
</reference>
<name>A0A7W8QGF5_PARAM</name>
<dbReference type="GO" id="GO:0004177">
    <property type="term" value="F:aminopeptidase activity"/>
    <property type="evidence" value="ECO:0007669"/>
    <property type="project" value="UniProtKB-KW"/>
</dbReference>
<dbReference type="RefSeq" id="WP_018432601.1">
    <property type="nucleotide sequence ID" value="NZ_JACHDD010000080.1"/>
</dbReference>